<feature type="domain" description="Thiamine phosphate synthase/TenI" evidence="6">
    <location>
        <begin position="237"/>
        <end position="429"/>
    </location>
</feature>
<evidence type="ECO:0000256" key="5">
    <source>
        <dbReference type="ARBA" id="ARBA00022977"/>
    </source>
</evidence>
<evidence type="ECO:0000256" key="3">
    <source>
        <dbReference type="ARBA" id="ARBA00022723"/>
    </source>
</evidence>
<dbReference type="InterPro" id="IPR022998">
    <property type="entry name" value="ThiamineP_synth_TenI"/>
</dbReference>
<keyword evidence="5" id="KW-0784">Thiamine biosynthesis</keyword>
<gene>
    <name evidence="7" type="primary">thiE_1</name>
    <name evidence="7" type="ORF">K05K4_31750</name>
</gene>
<dbReference type="GO" id="GO:0004789">
    <property type="term" value="F:thiamine-phosphate diphosphorylase activity"/>
    <property type="evidence" value="ECO:0007669"/>
    <property type="project" value="UniProtKB-EC"/>
</dbReference>
<dbReference type="Gene3D" id="3.20.20.70">
    <property type="entry name" value="Aldolase class I"/>
    <property type="match status" value="1"/>
</dbReference>
<reference evidence="7" key="1">
    <citation type="submission" date="2016-10" db="EMBL/GenBank/DDBJ databases">
        <title>The High Quality Genome of Vibrio alginolyticus K01M1.</title>
        <authorList>
            <person name="Wendling C."/>
            <person name="Chibani C.M."/>
            <person name="Hertel R."/>
            <person name="Sproer C."/>
            <person name="Bunk B."/>
            <person name="Overmann J."/>
            <person name="Roth O."/>
            <person name="Liesegang H."/>
        </authorList>
    </citation>
    <scope>NUCLEOTIDE SEQUENCE</scope>
    <source>
        <strain evidence="7">K05K4</strain>
    </source>
</reference>
<evidence type="ECO:0000313" key="7">
    <source>
        <dbReference type="EMBL" id="ARP19912.1"/>
    </source>
</evidence>
<comment type="pathway">
    <text evidence="1">Cofactor biosynthesis; thiamine diphosphate biosynthesis.</text>
</comment>
<accession>A0A1W6TVI5</accession>
<dbReference type="Pfam" id="PF02581">
    <property type="entry name" value="TMP-TENI"/>
    <property type="match status" value="1"/>
</dbReference>
<keyword evidence="2 7" id="KW-0808">Transferase</keyword>
<keyword evidence="4" id="KW-0460">Magnesium</keyword>
<evidence type="ECO:0000256" key="1">
    <source>
        <dbReference type="ARBA" id="ARBA00004948"/>
    </source>
</evidence>
<dbReference type="EMBL" id="CP017902">
    <property type="protein sequence ID" value="ARP19912.1"/>
    <property type="molecule type" value="Genomic_DNA"/>
</dbReference>
<protein>
    <submittedName>
        <fullName evidence="7">Thiamine-phosphate synthase</fullName>
        <ecNumber evidence="7">2.5.1.3</ecNumber>
    </submittedName>
</protein>
<keyword evidence="3" id="KW-0479">Metal-binding</keyword>
<sequence length="471" mass="52575">MSKILIPSSLIELTGLVQQCLLLAREQGFSIEDIELGVSPTQSIQLVRDQQTTRITTDLIDGYDSEHESSFVLYYRSALSVEACAKQPSKAIYIGIADTQISDEKEKVLQLDIWHHPINNEVRALSVKSKFNAMLDPEHHLAWIVTLTVLDFPIEDALTLARGMLTQQANVSRETLLNDNLDEVQSTQWADQFDDFPTPVLEDNRLGIQVGWSAQGESVSFPTLSKQSLGLYPVVDDVAWIERLLPLGINTIQLRIKNPQQTDLEQQIIRAIELGRQYQAQVFINDYWQLAIKHGAYGVHLGQEDIEESNLAQITKAGIRLGLSTHGYYELLRIVQIHPSYIALGHIFPTTTKQMPSKPQGLVRLALYQKLIDSIPYTNTEAAFRPAKDKAGSDCVLGFPTVAIGGIDQSNADQVWQTGVSSLAVVRAITLAESPQSVIEFFAQLMKERQLTFTEQNSELVDTKRGEHALG</sequence>
<proteinExistence type="predicted"/>
<dbReference type="GO" id="GO:0046872">
    <property type="term" value="F:metal ion binding"/>
    <property type="evidence" value="ECO:0007669"/>
    <property type="project" value="UniProtKB-KW"/>
</dbReference>
<organism evidence="7">
    <name type="scientific">Vibrio alginolyticus</name>
    <dbReference type="NCBI Taxonomy" id="663"/>
    <lineage>
        <taxon>Bacteria</taxon>
        <taxon>Pseudomonadati</taxon>
        <taxon>Pseudomonadota</taxon>
        <taxon>Gammaproteobacteria</taxon>
        <taxon>Vibrionales</taxon>
        <taxon>Vibrionaceae</taxon>
        <taxon>Vibrio</taxon>
    </lineage>
</organism>
<evidence type="ECO:0000256" key="4">
    <source>
        <dbReference type="ARBA" id="ARBA00022842"/>
    </source>
</evidence>
<dbReference type="GO" id="GO:0009228">
    <property type="term" value="P:thiamine biosynthetic process"/>
    <property type="evidence" value="ECO:0007669"/>
    <property type="project" value="UniProtKB-KW"/>
</dbReference>
<dbReference type="FunFam" id="3.20.20.70:FF:000064">
    <property type="entry name" value="Thiamine-phosphate synthase"/>
    <property type="match status" value="1"/>
</dbReference>
<dbReference type="NCBIfam" id="NF002904">
    <property type="entry name" value="PRK03512.1"/>
    <property type="match status" value="1"/>
</dbReference>
<dbReference type="PANTHER" id="PTHR20857:SF15">
    <property type="entry name" value="THIAMINE-PHOSPHATE SYNTHASE"/>
    <property type="match status" value="1"/>
</dbReference>
<dbReference type="PANTHER" id="PTHR20857">
    <property type="entry name" value="THIAMINE-PHOSPHATE PYROPHOSPHORYLASE"/>
    <property type="match status" value="1"/>
</dbReference>
<dbReference type="GO" id="GO:0005737">
    <property type="term" value="C:cytoplasm"/>
    <property type="evidence" value="ECO:0007669"/>
    <property type="project" value="TreeGrafter"/>
</dbReference>
<name>A0A1W6TVI5_VIBAL</name>
<dbReference type="SUPFAM" id="SSF51391">
    <property type="entry name" value="Thiamin phosphate synthase"/>
    <property type="match status" value="1"/>
</dbReference>
<dbReference type="EC" id="2.5.1.3" evidence="7"/>
<dbReference type="NCBIfam" id="NF008933">
    <property type="entry name" value="PRK12290.1"/>
    <property type="match status" value="1"/>
</dbReference>
<evidence type="ECO:0000256" key="2">
    <source>
        <dbReference type="ARBA" id="ARBA00022679"/>
    </source>
</evidence>
<dbReference type="AlphaFoldDB" id="A0A1W6TVI5"/>
<evidence type="ECO:0000259" key="6">
    <source>
        <dbReference type="Pfam" id="PF02581"/>
    </source>
</evidence>
<dbReference type="InterPro" id="IPR013785">
    <property type="entry name" value="Aldolase_TIM"/>
</dbReference>
<dbReference type="RefSeq" id="WP_053048961.1">
    <property type="nucleotide sequence ID" value="NZ_CP017889.1"/>
</dbReference>
<dbReference type="InterPro" id="IPR036206">
    <property type="entry name" value="ThiamineP_synth_sf"/>
</dbReference>
<dbReference type="CDD" id="cd00564">
    <property type="entry name" value="TMP_TenI"/>
    <property type="match status" value="1"/>
</dbReference>